<dbReference type="PANTHER" id="PTHR37817:SF1">
    <property type="entry name" value="N-ACETYLTRANSFERASE EIS"/>
    <property type="match status" value="1"/>
</dbReference>
<dbReference type="Gene3D" id="3.40.630.30">
    <property type="match status" value="1"/>
</dbReference>
<proteinExistence type="predicted"/>
<evidence type="ECO:0000313" key="3">
    <source>
        <dbReference type="Proteomes" id="UP000075320"/>
    </source>
</evidence>
<dbReference type="Pfam" id="PF13527">
    <property type="entry name" value="Acetyltransf_9"/>
    <property type="match status" value="1"/>
</dbReference>
<dbReference type="CDD" id="cd04301">
    <property type="entry name" value="NAT_SF"/>
    <property type="match status" value="1"/>
</dbReference>
<keyword evidence="3" id="KW-1185">Reference proteome</keyword>
<dbReference type="InterPro" id="IPR016181">
    <property type="entry name" value="Acyl_CoA_acyltransferase"/>
</dbReference>
<dbReference type="GO" id="GO:0030649">
    <property type="term" value="P:aminoglycoside antibiotic catabolic process"/>
    <property type="evidence" value="ECO:0007669"/>
    <property type="project" value="TreeGrafter"/>
</dbReference>
<dbReference type="EMBL" id="LUKE01000001">
    <property type="protein sequence ID" value="KYG67206.1"/>
    <property type="molecule type" value="Genomic_DNA"/>
</dbReference>
<dbReference type="Proteomes" id="UP000075320">
    <property type="component" value="Unassembled WGS sequence"/>
</dbReference>
<dbReference type="InterPro" id="IPR051554">
    <property type="entry name" value="Acetyltransferase_Eis"/>
</dbReference>
<dbReference type="SUPFAM" id="SSF55729">
    <property type="entry name" value="Acyl-CoA N-acyltransferases (Nat)"/>
    <property type="match status" value="1"/>
</dbReference>
<dbReference type="OrthoDB" id="283239at2"/>
<reference evidence="2 3" key="1">
    <citation type="submission" date="2016-03" db="EMBL/GenBank/DDBJ databases">
        <authorList>
            <person name="Ploux O."/>
        </authorList>
    </citation>
    <scope>NUCLEOTIDE SEQUENCE [LARGE SCALE GENOMIC DNA]</scope>
    <source>
        <strain evidence="2 3">R0</strain>
    </source>
</reference>
<sequence>MEGPRSPNEAELPHVLEFLNQKLRNEAPWSIAAEYPTAFNRNNLHNMRIIADEGKVLSHAVLKPLIIKSPHVIFKVGAIGSVVTHDEHRGQGLSTQIVKDCLKMATEQSCDIAILWTDLFDFYRRMGFELAGNEVSFVIEEEFEANNEGLRFSTDPRVSPDAIYRLYSSHSINSVRTIEETKKFLSIPQTKVYTAWESNGQLAAYAIEGKGIDLGGYLHEWGGSVSKLMALFSFIRMQKGQPVTVICPRHATNLIQQLEKLPVTKNHGFLGMIKLVNFDQLSAKIKRAFRAEGVADIVLEKHPTQYVFGIGTDLYTINKETDMVRLLFGPVDYRAMDMFKPETLDKLEKILPLPLWIWGWDSI</sequence>
<dbReference type="PANTHER" id="PTHR37817">
    <property type="entry name" value="N-ACETYLTRANSFERASE EIS"/>
    <property type="match status" value="1"/>
</dbReference>
<organism evidence="2 3">
    <name type="scientific">Bdellovibrio bacteriovorus</name>
    <dbReference type="NCBI Taxonomy" id="959"/>
    <lineage>
        <taxon>Bacteria</taxon>
        <taxon>Pseudomonadati</taxon>
        <taxon>Bdellovibrionota</taxon>
        <taxon>Bdellovibrionia</taxon>
        <taxon>Bdellovibrionales</taxon>
        <taxon>Pseudobdellovibrionaceae</taxon>
        <taxon>Bdellovibrio</taxon>
    </lineage>
</organism>
<evidence type="ECO:0000259" key="1">
    <source>
        <dbReference type="PROSITE" id="PS51186"/>
    </source>
</evidence>
<dbReference type="InterPro" id="IPR000182">
    <property type="entry name" value="GNAT_dom"/>
</dbReference>
<gene>
    <name evidence="2" type="ORF">AZI86_09360</name>
</gene>
<protein>
    <submittedName>
        <fullName evidence="2">Acetyltransferase</fullName>
    </submittedName>
</protein>
<dbReference type="RefSeq" id="WP_061834782.1">
    <property type="nucleotide sequence ID" value="NZ_LUKE01000001.1"/>
</dbReference>
<dbReference type="GO" id="GO:0034069">
    <property type="term" value="F:aminoglycoside N-acetyltransferase activity"/>
    <property type="evidence" value="ECO:0007669"/>
    <property type="project" value="TreeGrafter"/>
</dbReference>
<dbReference type="AlphaFoldDB" id="A0A150WS46"/>
<accession>A0A150WS46</accession>
<feature type="domain" description="N-acetyltransferase" evidence="1">
    <location>
        <begin position="2"/>
        <end position="146"/>
    </location>
</feature>
<keyword evidence="2" id="KW-0808">Transferase</keyword>
<evidence type="ECO:0000313" key="2">
    <source>
        <dbReference type="EMBL" id="KYG67206.1"/>
    </source>
</evidence>
<comment type="caution">
    <text evidence="2">The sequence shown here is derived from an EMBL/GenBank/DDBJ whole genome shotgun (WGS) entry which is preliminary data.</text>
</comment>
<name>A0A150WS46_BDEBC</name>
<dbReference type="PROSITE" id="PS51186">
    <property type="entry name" value="GNAT"/>
    <property type="match status" value="1"/>
</dbReference>